<name>A0ABM1EIH5_PRICU</name>
<dbReference type="InterPro" id="IPR052203">
    <property type="entry name" value="GHMP_Kinase-Related"/>
</dbReference>
<evidence type="ECO:0000256" key="2">
    <source>
        <dbReference type="ARBA" id="ARBA00022741"/>
    </source>
</evidence>
<dbReference type="Pfam" id="PF07959">
    <property type="entry name" value="Fucose_pyrophosphorylase"/>
    <property type="match status" value="1"/>
</dbReference>
<evidence type="ECO:0000259" key="4">
    <source>
        <dbReference type="Pfam" id="PF07959"/>
    </source>
</evidence>
<evidence type="ECO:0000313" key="5">
    <source>
        <dbReference type="Proteomes" id="UP000695022"/>
    </source>
</evidence>
<dbReference type="GeneID" id="106812603"/>
<keyword evidence="1" id="KW-0808">Transferase</keyword>
<evidence type="ECO:0000256" key="1">
    <source>
        <dbReference type="ARBA" id="ARBA00022679"/>
    </source>
</evidence>
<proteinExistence type="predicted"/>
<protein>
    <submittedName>
        <fullName evidence="6">L-fucose kinase-like</fullName>
    </submittedName>
</protein>
<reference evidence="6" key="1">
    <citation type="submission" date="2025-08" db="UniProtKB">
        <authorList>
            <consortium name="RefSeq"/>
        </authorList>
    </citation>
    <scope>IDENTIFICATION</scope>
</reference>
<keyword evidence="3" id="KW-0418">Kinase</keyword>
<dbReference type="RefSeq" id="XP_014671996.1">
    <property type="nucleotide sequence ID" value="XM_014816510.1"/>
</dbReference>
<evidence type="ECO:0000313" key="6">
    <source>
        <dbReference type="RefSeq" id="XP_014671996.1"/>
    </source>
</evidence>
<accession>A0ABM1EIH5</accession>
<evidence type="ECO:0000256" key="3">
    <source>
        <dbReference type="ARBA" id="ARBA00022777"/>
    </source>
</evidence>
<dbReference type="Gene3D" id="3.30.230.10">
    <property type="match status" value="1"/>
</dbReference>
<feature type="domain" description="GDP-fucose pyrophosphorylase" evidence="4">
    <location>
        <begin position="125"/>
        <end position="324"/>
    </location>
</feature>
<organism evidence="5 6">
    <name type="scientific">Priapulus caudatus</name>
    <name type="common">Priapulid worm</name>
    <dbReference type="NCBI Taxonomy" id="37621"/>
    <lineage>
        <taxon>Eukaryota</taxon>
        <taxon>Metazoa</taxon>
        <taxon>Ecdysozoa</taxon>
        <taxon>Scalidophora</taxon>
        <taxon>Priapulida</taxon>
        <taxon>Priapulimorpha</taxon>
        <taxon>Priapulimorphida</taxon>
        <taxon>Priapulidae</taxon>
        <taxon>Priapulus</taxon>
    </lineage>
</organism>
<dbReference type="Proteomes" id="UP000695022">
    <property type="component" value="Unplaced"/>
</dbReference>
<dbReference type="PANTHER" id="PTHR32463:SF0">
    <property type="entry name" value="L-FUCOSE KINASE"/>
    <property type="match status" value="1"/>
</dbReference>
<dbReference type="PANTHER" id="PTHR32463">
    <property type="entry name" value="L-FUCOSE KINASE"/>
    <property type="match status" value="1"/>
</dbReference>
<gene>
    <name evidence="6" type="primary">LOC106812603</name>
</gene>
<dbReference type="InterPro" id="IPR012887">
    <property type="entry name" value="GDP_fucose_pyrophosphorylase"/>
</dbReference>
<keyword evidence="5" id="KW-1185">Reference proteome</keyword>
<dbReference type="InterPro" id="IPR014721">
    <property type="entry name" value="Ribsml_uS5_D2-typ_fold_subgr"/>
</dbReference>
<sequence>MGKWVTAECPARLDLSGGWTDTPPITYEHGGAVTNVAILVDGRRPVGARARRIPEPHLVLVLQETVAGDDDRDTRIVLTHLSDLADHCQPHAPGTIARLIAHAIARQRPPTDNDFDCTGFMDPDNVVLLEDGSYSYQSLSGLDHYNNVCQSYLGWRPPRDRQTWAGHVHTHLEGSSALSHDTVFVNSIASSHVTFGAKNLVTHCHLQGKLVTNAGCVLNNLCDCDLQCNDGIVAEVSDGMVMQAFNVHLSAPCRVDLGTIRVLTVLSKYDSLELPMYRALATICSVSWLEFLTRTGISKEELWGTKLDEKEMTVMTARLFPVFHVWENVGMRELMWLQGLLEDESGSILDRWRSSWRMSLNEILENVDIEAEFAHRR</sequence>
<keyword evidence="2" id="KW-0547">Nucleotide-binding</keyword>